<gene>
    <name evidence="1" type="ORF">QFC21_004385</name>
</gene>
<dbReference type="EMBL" id="JASBWT010000014">
    <property type="protein sequence ID" value="KAJ9098737.1"/>
    <property type="molecule type" value="Genomic_DNA"/>
</dbReference>
<evidence type="ECO:0000313" key="2">
    <source>
        <dbReference type="Proteomes" id="UP001227268"/>
    </source>
</evidence>
<accession>A0ACC2VHG8</accession>
<reference evidence="1" key="1">
    <citation type="submission" date="2023-04" db="EMBL/GenBank/DDBJ databases">
        <title>Draft Genome sequencing of Naganishia species isolated from polar environments using Oxford Nanopore Technology.</title>
        <authorList>
            <person name="Leo P."/>
            <person name="Venkateswaran K."/>
        </authorList>
    </citation>
    <scope>NUCLEOTIDE SEQUENCE</scope>
    <source>
        <strain evidence="1">MNA-CCFEE 5423</strain>
    </source>
</reference>
<name>A0ACC2VHG8_9TREE</name>
<evidence type="ECO:0000313" key="1">
    <source>
        <dbReference type="EMBL" id="KAJ9098737.1"/>
    </source>
</evidence>
<comment type="caution">
    <text evidence="1">The sequence shown here is derived from an EMBL/GenBank/DDBJ whole genome shotgun (WGS) entry which is preliminary data.</text>
</comment>
<sequence length="1197" mass="128453">MKNKGGGMPLWPLLLLVTYLVLPVLASLNGNKPNSTIVDHDNNHTVSTPVASATTWSVYPAPTAILCTLDDSDIAAGSRLFCGTATAQSTITSSATSITSPTSTPVVPPVAGAPESAGRHARTYDDAYENLSDDDLIRLVSAFDSDPSAFQRADLSSRSAAKRQVRVDETLLDTFDSSCHPQAQRVAGFGIGPVRGYTVECALNREIVDEDRQPEPDPLHILAAILIERAEAYRRGEAKANSVKATAWSVSEASRKAKAVFEIEAAKVADTYQIQLSELEASRKQQAESDVVYAQNVKKQAALEQEWSEVNALKGELKEQVALAKSNVAETQKIRVRAVLAAFPENLAFEVPYAYSTTPTTGAPCLYQQLFSDPLSTLCNLQATSRLVWPSTPAHHPLRPAPTGDVLEVRQIVWLGIQKLYNDISVTATVKTFTVLQWAEIRFSNFSRISVSEGLDTGLETLEKLASGLLTSVGTLNAPQCMQVGLSRFSRVSAFTRFDTARQALFQLVGLISTTFKNSTLPSYVSISFPIRSWLPASTRLDAALEGLDKRLWLFVLLVNLLLLWMFRKTLPSVIAGLRNDWDFPPSEDDDNPSDDDDDDDDDDDTKTQHRSIIEHILEKKGELMRESIPSEDEDKHVATIRIKARSSTPSQRSQVPHSRFVDSYGPREGRARSTSRSTVKEAHVKILTEPASNRTEEEAAVVTDGTITPEAHVNEPIVNVVLNETKADATSAIDNSTRSEARVEYPTTASNLTDTKSSVATPSAPSNNLASSEPALKKEKMIVPSATIGSNASVTSTIDRPVAASGSILSATPALQEPVTKPLQPPSTSASTPVTRTAPAKLKTKASPQPVQPANKVEPRTFAPYKTKEQVSGSASVLLSYTNVTSMGNPPTTQTPSNQLPPLVGVIVPSGTSTAVPGPLDLSVESNEEIPGGIEGVKRDVKDVRDVKVAEPIAKSTALVPTAPPSDLPEFDEQYKGLKTMARKAYLIAPATFPPRELGNSIEQMNGATHNGFRPPVPAMPATNVKAPTSSVHQPRLVNRTTSPALSTNNIAREIASAICPVLGSKEAKEKGVDAGDCAASAAKGPKVVQAPGNTTAGKAVHAETKEKPTIGQDRQAINKAKGPSQPNETSLYGQDPYATPNSEVKVARLGAKPQKGEPGYKTERGTKGGKREQKRRKNAAARLLAENNGGGANGF</sequence>
<keyword evidence="2" id="KW-1185">Reference proteome</keyword>
<dbReference type="Proteomes" id="UP001227268">
    <property type="component" value="Unassembled WGS sequence"/>
</dbReference>
<protein>
    <submittedName>
        <fullName evidence="1">Uncharacterized protein</fullName>
    </submittedName>
</protein>
<organism evidence="1 2">
    <name type="scientific">Naganishia friedmannii</name>
    <dbReference type="NCBI Taxonomy" id="89922"/>
    <lineage>
        <taxon>Eukaryota</taxon>
        <taxon>Fungi</taxon>
        <taxon>Dikarya</taxon>
        <taxon>Basidiomycota</taxon>
        <taxon>Agaricomycotina</taxon>
        <taxon>Tremellomycetes</taxon>
        <taxon>Filobasidiales</taxon>
        <taxon>Filobasidiaceae</taxon>
        <taxon>Naganishia</taxon>
    </lineage>
</organism>
<proteinExistence type="predicted"/>